<dbReference type="Gene3D" id="2.30.40.10">
    <property type="entry name" value="Urease, subunit C, domain 1"/>
    <property type="match status" value="1"/>
</dbReference>
<dbReference type="SUPFAM" id="SSF51556">
    <property type="entry name" value="Metallo-dependent hydrolases"/>
    <property type="match status" value="1"/>
</dbReference>
<evidence type="ECO:0000313" key="2">
    <source>
        <dbReference type="EMBL" id="SVB09930.1"/>
    </source>
</evidence>
<accession>A0A382B7X4</accession>
<feature type="domain" description="Amidohydrolase 3" evidence="1">
    <location>
        <begin position="43"/>
        <end position="340"/>
    </location>
</feature>
<dbReference type="InterPro" id="IPR013108">
    <property type="entry name" value="Amidohydro_3"/>
</dbReference>
<name>A0A382B7X4_9ZZZZ</name>
<dbReference type="InterPro" id="IPR032466">
    <property type="entry name" value="Metal_Hydrolase"/>
</dbReference>
<dbReference type="Pfam" id="PF07969">
    <property type="entry name" value="Amidohydro_3"/>
    <property type="match status" value="2"/>
</dbReference>
<dbReference type="AlphaFoldDB" id="A0A382B7X4"/>
<feature type="domain" description="Amidohydrolase 3" evidence="1">
    <location>
        <begin position="427"/>
        <end position="553"/>
    </location>
</feature>
<organism evidence="2">
    <name type="scientific">marine metagenome</name>
    <dbReference type="NCBI Taxonomy" id="408172"/>
    <lineage>
        <taxon>unclassified sequences</taxon>
        <taxon>metagenomes</taxon>
        <taxon>ecological metagenomes</taxon>
    </lineage>
</organism>
<dbReference type="CDD" id="cd01297">
    <property type="entry name" value="D-aminoacylase"/>
    <property type="match status" value="1"/>
</dbReference>
<protein>
    <recommendedName>
        <fullName evidence="1">Amidohydrolase 3 domain-containing protein</fullName>
    </recommendedName>
</protein>
<dbReference type="InterPro" id="IPR050378">
    <property type="entry name" value="Metallo-dep_Hydrolases_sf"/>
</dbReference>
<evidence type="ECO:0000259" key="1">
    <source>
        <dbReference type="Pfam" id="PF07969"/>
    </source>
</evidence>
<dbReference type="EMBL" id="UINC01028624">
    <property type="protein sequence ID" value="SVB09930.1"/>
    <property type="molecule type" value="Genomic_DNA"/>
</dbReference>
<gene>
    <name evidence="2" type="ORF">METZ01_LOCUS162784</name>
</gene>
<sequence length="570" mass="63871">MYDLVIRNGLIYDGNGSPPFLSNIGITDSVIKEIGDVKSTGKKEIDAKDHIVTPGFIDIHTHFDGQVTWDPLLTPSNFHGVTTAIMGNCGVGFAPCLPSKRDWLIGLMEGVEDIPGSALAEGIKWNWESFPEYMDAVEKIPRAIDVGLQVPHGAVRAYVMGERAENLELASEEDINQMGQIVEEALKHGAMGFTTSRTFKHRDKHGKHTPTFEADAAELQGIAKSISNANKGVIQLISDFYRFEYEFNLIRGMTKISGRPISVTIEQDDRYPEIWKNVLKSISNEAKNGLKIKGQVPPRPTGVLQGLTATLNPFLFHKTFSEITGLSLQEKVQKLREPKFRDKLLQEKPIMKGETDSEKLITFLLTSYHKMFGLGDPPNYEPDPSQSMLEIAKREGKNPKEVILDKMLEKDGNALLYFPLFNYSRGNLDDVRYMLTHEHTAFGLGDAGAHCGVLCDASFPTTLLTHWTRDRTRGNKLPLEWVVMKQTKNNAEWFGLYDRGVIEEGKKADMNIIDYENLTLNHPEIVYDLPGSNKRLIQRTNGYRETIISGKVAFQNGESTGIMNGNLVRN</sequence>
<reference evidence="2" key="1">
    <citation type="submission" date="2018-05" db="EMBL/GenBank/DDBJ databases">
        <authorList>
            <person name="Lanie J.A."/>
            <person name="Ng W.-L."/>
            <person name="Kazmierczak K.M."/>
            <person name="Andrzejewski T.M."/>
            <person name="Davidsen T.M."/>
            <person name="Wayne K.J."/>
            <person name="Tettelin H."/>
            <person name="Glass J.I."/>
            <person name="Rusch D."/>
            <person name="Podicherti R."/>
            <person name="Tsui H.-C.T."/>
            <person name="Winkler M.E."/>
        </authorList>
    </citation>
    <scope>NUCLEOTIDE SEQUENCE</scope>
</reference>
<dbReference type="GO" id="GO:0016812">
    <property type="term" value="F:hydrolase activity, acting on carbon-nitrogen (but not peptide) bonds, in cyclic amides"/>
    <property type="evidence" value="ECO:0007669"/>
    <property type="project" value="TreeGrafter"/>
</dbReference>
<dbReference type="Gene3D" id="3.20.20.140">
    <property type="entry name" value="Metal-dependent hydrolases"/>
    <property type="match status" value="1"/>
</dbReference>
<dbReference type="GO" id="GO:0005829">
    <property type="term" value="C:cytosol"/>
    <property type="evidence" value="ECO:0007669"/>
    <property type="project" value="TreeGrafter"/>
</dbReference>
<dbReference type="PANTHER" id="PTHR11647:SF1">
    <property type="entry name" value="COLLAPSIN RESPONSE MEDIATOR PROTEIN"/>
    <property type="match status" value="1"/>
</dbReference>
<dbReference type="InterPro" id="IPR011059">
    <property type="entry name" value="Metal-dep_hydrolase_composite"/>
</dbReference>
<proteinExistence type="predicted"/>
<dbReference type="SUPFAM" id="SSF51338">
    <property type="entry name" value="Composite domain of metallo-dependent hydrolases"/>
    <property type="match status" value="1"/>
</dbReference>
<dbReference type="PANTHER" id="PTHR11647">
    <property type="entry name" value="HYDRANTOINASE/DIHYDROPYRIMIDINASE FAMILY MEMBER"/>
    <property type="match status" value="1"/>
</dbReference>